<dbReference type="RefSeq" id="WP_101966884.1">
    <property type="nucleotide sequence ID" value="NZ_JAZBNI010000005.1"/>
</dbReference>
<evidence type="ECO:0000313" key="8">
    <source>
        <dbReference type="EMBL" id="PKU50483.1"/>
    </source>
</evidence>
<feature type="domain" description="Major facilitator superfamily (MFS) profile" evidence="7">
    <location>
        <begin position="19"/>
        <end position="477"/>
    </location>
</feature>
<feature type="transmembrane region" description="Helical" evidence="6">
    <location>
        <begin position="178"/>
        <end position="195"/>
    </location>
</feature>
<reference evidence="8 9" key="1">
    <citation type="submission" date="2017-10" db="EMBL/GenBank/DDBJ databases">
        <title>Draft genome of Lysinibacillus fusiformis strain Juneja, a laboratory-derived pathogen of Drosophila melanogaster.</title>
        <authorList>
            <person name="Smith B.R."/>
            <person name="Unckless R.L."/>
        </authorList>
    </citation>
    <scope>NUCLEOTIDE SEQUENCE [LARGE SCALE GENOMIC DNA]</scope>
    <source>
        <strain evidence="8 9">Juneja</strain>
    </source>
</reference>
<feature type="transmembrane region" description="Helical" evidence="6">
    <location>
        <begin position="409"/>
        <end position="435"/>
    </location>
</feature>
<evidence type="ECO:0000256" key="2">
    <source>
        <dbReference type="ARBA" id="ARBA00022448"/>
    </source>
</evidence>
<feature type="transmembrane region" description="Helical" evidence="6">
    <location>
        <begin position="315"/>
        <end position="332"/>
    </location>
</feature>
<dbReference type="PANTHER" id="PTHR42718:SF39">
    <property type="entry name" value="ACTINORHODIN TRANSPORTER-RELATED"/>
    <property type="match status" value="1"/>
</dbReference>
<evidence type="ECO:0000256" key="3">
    <source>
        <dbReference type="ARBA" id="ARBA00022692"/>
    </source>
</evidence>
<dbReference type="InterPro" id="IPR011701">
    <property type="entry name" value="MFS"/>
</dbReference>
<evidence type="ECO:0000256" key="6">
    <source>
        <dbReference type="SAM" id="Phobius"/>
    </source>
</evidence>
<dbReference type="GO" id="GO:0022857">
    <property type="term" value="F:transmembrane transporter activity"/>
    <property type="evidence" value="ECO:0007669"/>
    <property type="project" value="InterPro"/>
</dbReference>
<dbReference type="SUPFAM" id="SSF103473">
    <property type="entry name" value="MFS general substrate transporter"/>
    <property type="match status" value="1"/>
</dbReference>
<proteinExistence type="predicted"/>
<feature type="transmembrane region" description="Helical" evidence="6">
    <location>
        <begin position="52"/>
        <end position="73"/>
    </location>
</feature>
<evidence type="ECO:0000256" key="5">
    <source>
        <dbReference type="ARBA" id="ARBA00023136"/>
    </source>
</evidence>
<keyword evidence="4 6" id="KW-1133">Transmembrane helix</keyword>
<protein>
    <submittedName>
        <fullName evidence="8">MFS transporter</fullName>
    </submittedName>
</protein>
<dbReference type="EMBL" id="PDFK01000006">
    <property type="protein sequence ID" value="PKU50483.1"/>
    <property type="molecule type" value="Genomic_DNA"/>
</dbReference>
<evidence type="ECO:0000259" key="7">
    <source>
        <dbReference type="PROSITE" id="PS50850"/>
    </source>
</evidence>
<feature type="transmembrane region" description="Helical" evidence="6">
    <location>
        <begin position="207"/>
        <end position="225"/>
    </location>
</feature>
<dbReference type="Pfam" id="PF07690">
    <property type="entry name" value="MFS_1"/>
    <property type="match status" value="1"/>
</dbReference>
<dbReference type="InterPro" id="IPR020846">
    <property type="entry name" value="MFS_dom"/>
</dbReference>
<dbReference type="Proteomes" id="UP000234956">
    <property type="component" value="Unassembled WGS sequence"/>
</dbReference>
<evidence type="ECO:0000313" key="9">
    <source>
        <dbReference type="Proteomes" id="UP000234956"/>
    </source>
</evidence>
<dbReference type="Gene3D" id="1.20.1720.10">
    <property type="entry name" value="Multidrug resistance protein D"/>
    <property type="match status" value="1"/>
</dbReference>
<dbReference type="PROSITE" id="PS50850">
    <property type="entry name" value="MFS"/>
    <property type="match status" value="1"/>
</dbReference>
<comment type="caution">
    <text evidence="8">The sequence shown here is derived from an EMBL/GenBank/DDBJ whole genome shotgun (WGS) entry which is preliminary data.</text>
</comment>
<keyword evidence="3 6" id="KW-0812">Transmembrane</keyword>
<feature type="transmembrane region" description="Helical" evidence="6">
    <location>
        <begin position="339"/>
        <end position="363"/>
    </location>
</feature>
<dbReference type="InterPro" id="IPR036259">
    <property type="entry name" value="MFS_trans_sf"/>
</dbReference>
<name>A0A2I0UWP8_9BACI</name>
<dbReference type="GO" id="GO:0005886">
    <property type="term" value="C:plasma membrane"/>
    <property type="evidence" value="ECO:0007669"/>
    <property type="project" value="UniProtKB-SubCell"/>
</dbReference>
<dbReference type="PRINTS" id="PR01036">
    <property type="entry name" value="TCRTETB"/>
</dbReference>
<dbReference type="AlphaFoldDB" id="A0A2I0UWP8"/>
<comment type="subcellular location">
    <subcellularLocation>
        <location evidence="1">Cell membrane</location>
        <topology evidence="1">Multi-pass membrane protein</topology>
    </subcellularLocation>
</comment>
<feature type="transmembrane region" description="Helical" evidence="6">
    <location>
        <begin position="143"/>
        <end position="166"/>
    </location>
</feature>
<dbReference type="Gene3D" id="1.20.1250.20">
    <property type="entry name" value="MFS general substrate transporter like domains"/>
    <property type="match status" value="1"/>
</dbReference>
<feature type="transmembrane region" description="Helical" evidence="6">
    <location>
        <begin position="237"/>
        <end position="256"/>
    </location>
</feature>
<feature type="transmembrane region" description="Helical" evidence="6">
    <location>
        <begin position="85"/>
        <end position="104"/>
    </location>
</feature>
<evidence type="ECO:0000256" key="1">
    <source>
        <dbReference type="ARBA" id="ARBA00004651"/>
    </source>
</evidence>
<organism evidence="8 9">
    <name type="scientific">Lysinibacillus fusiformis</name>
    <dbReference type="NCBI Taxonomy" id="28031"/>
    <lineage>
        <taxon>Bacteria</taxon>
        <taxon>Bacillati</taxon>
        <taxon>Bacillota</taxon>
        <taxon>Bacilli</taxon>
        <taxon>Bacillales</taxon>
        <taxon>Bacillaceae</taxon>
        <taxon>Lysinibacillus</taxon>
    </lineage>
</organism>
<gene>
    <name evidence="8" type="ORF">CRI88_16985</name>
</gene>
<dbReference type="PANTHER" id="PTHR42718">
    <property type="entry name" value="MAJOR FACILITATOR SUPERFAMILY MULTIDRUG TRANSPORTER MFSC"/>
    <property type="match status" value="1"/>
</dbReference>
<evidence type="ECO:0000256" key="4">
    <source>
        <dbReference type="ARBA" id="ARBA00022989"/>
    </source>
</evidence>
<feature type="transmembrane region" description="Helical" evidence="6">
    <location>
        <begin position="375"/>
        <end position="397"/>
    </location>
</feature>
<sequence length="484" mass="54107">MNPISSEKSSTFYSYRWLALAVILLPTLLISLNTYMIQIALPSIQNDLHISFSHAQLLFSGYSVGLATALIIGGKLGDIYGRKKILWIGVLFFTLTAFLGGILSSPLLLVGIRFVQGLAAALIQPQVLSTIQEIFPPREKNLAFGLYGAVIGVAFTFGLILGGLLVQWNIFNGGWRTVFFFNVPIGMLVLLLLPFIPESTDKKSNHIDWMGSILLMVSIFLLIYPLSEVQQQGWQTWIFSCLLLSFVVLILFIYLERFKQKLQQSPLVDLSLFKHRPFVFGICSVLAIYLSMFAFFFILSYFLQYGLKYDTGETSLVFLPIGIGFFVTSIISSKIINKYGFIVLKMGALCMSMCTFLLVFFLWMEQYNLLRTDAIILLFVYGLGLGLATTPLANAILGNIPKIHMGVAAGLFTTFMYLANSLAVAGISILFSYYLGTSLESASLLNYIHAFTISLIVIGLFSMIAYMILSLYHKMILRIKIKQQ</sequence>
<keyword evidence="5 6" id="KW-0472">Membrane</keyword>
<feature type="transmembrane region" description="Helical" evidence="6">
    <location>
        <begin position="447"/>
        <end position="472"/>
    </location>
</feature>
<dbReference type="CDD" id="cd17321">
    <property type="entry name" value="MFS_MMR_MDR_like"/>
    <property type="match status" value="1"/>
</dbReference>
<keyword evidence="2" id="KW-0813">Transport</keyword>
<accession>A0A2I0UWP8</accession>
<feature type="transmembrane region" description="Helical" evidence="6">
    <location>
        <begin position="277"/>
        <end position="303"/>
    </location>
</feature>
<feature type="transmembrane region" description="Helical" evidence="6">
    <location>
        <begin position="12"/>
        <end position="32"/>
    </location>
</feature>